<dbReference type="Pfam" id="PF03928">
    <property type="entry name" value="HbpS-like"/>
    <property type="match status" value="1"/>
</dbReference>
<organism evidence="2 3">
    <name type="scientific">Zygosaccharomyces bailii (strain CLIB 213 / ATCC 58445 / CBS 680 / BCRC 21525 / NBRC 1098 / NCYC 1416 / NRRL Y-2227)</name>
    <dbReference type="NCBI Taxonomy" id="1333698"/>
    <lineage>
        <taxon>Eukaryota</taxon>
        <taxon>Fungi</taxon>
        <taxon>Dikarya</taxon>
        <taxon>Ascomycota</taxon>
        <taxon>Saccharomycotina</taxon>
        <taxon>Saccharomycetes</taxon>
        <taxon>Saccharomycetales</taxon>
        <taxon>Saccharomycetaceae</taxon>
        <taxon>Zygosaccharomyces</taxon>
    </lineage>
</organism>
<dbReference type="GO" id="GO:0072380">
    <property type="term" value="C:TRC complex"/>
    <property type="evidence" value="ECO:0007669"/>
    <property type="project" value="TreeGrafter"/>
</dbReference>
<dbReference type="AlphaFoldDB" id="A0A8J2T7V1"/>
<dbReference type="InterPro" id="IPR010371">
    <property type="entry name" value="YBR137W-like"/>
</dbReference>
<accession>A0A8J2T7V1</accession>
<dbReference type="InterPro" id="IPR038084">
    <property type="entry name" value="PduO/GlcC-like_sf"/>
</dbReference>
<evidence type="ECO:0000256" key="1">
    <source>
        <dbReference type="SAM" id="MobiDB-lite"/>
    </source>
</evidence>
<feature type="region of interest" description="Disordered" evidence="1">
    <location>
        <begin position="176"/>
        <end position="208"/>
    </location>
</feature>
<dbReference type="GO" id="GO:0006620">
    <property type="term" value="P:post-translational protein targeting to endoplasmic reticulum membrane"/>
    <property type="evidence" value="ECO:0007669"/>
    <property type="project" value="TreeGrafter"/>
</dbReference>
<dbReference type="PANTHER" id="PTHR28255:SF1">
    <property type="entry name" value="UPF0303 PROTEIN YBR137W"/>
    <property type="match status" value="1"/>
</dbReference>
<name>A0A8J2T7V1_ZYGB2</name>
<dbReference type="PANTHER" id="PTHR28255">
    <property type="match status" value="1"/>
</dbReference>
<dbReference type="OrthoDB" id="2209940at2759"/>
<protein>
    <submittedName>
        <fullName evidence="2">ZYBA0S05-01662g1_1</fullName>
    </submittedName>
</protein>
<dbReference type="EMBL" id="HG316458">
    <property type="protein sequence ID" value="CDF89785.1"/>
    <property type="molecule type" value="Genomic_DNA"/>
</dbReference>
<evidence type="ECO:0000313" key="2">
    <source>
        <dbReference type="EMBL" id="CDF89785.1"/>
    </source>
</evidence>
<dbReference type="InterPro" id="IPR005624">
    <property type="entry name" value="PduO/GlcC-like"/>
</dbReference>
<reference evidence="3" key="1">
    <citation type="journal article" date="2013" name="Genome Announc.">
        <title>Genome sequence of the food spoilage yeast Zygosaccharomyces bailii CLIB 213(T).</title>
        <authorList>
            <person name="Galeote V."/>
            <person name="Bigey F."/>
            <person name="Devillers H."/>
            <person name="Neuveglise C."/>
            <person name="Dequin S."/>
        </authorList>
    </citation>
    <scope>NUCLEOTIDE SEQUENCE [LARGE SCALE GENOMIC DNA]</scope>
    <source>
        <strain evidence="3">CLIB 213 / ATCC 58445 / CBS 680 / CCRC 21525 / NBRC 1098 / NCYC 1416 / NRRL Y-2227</strain>
    </source>
</reference>
<sequence>MIDRNSLKFHFSFGFKEDYEEKTPLVTLDSNNVYELGSLTRENAKDMLPSYESLRGNLEFSVVVDVSTADGHSLFRSAVSPGTSAINDWSILENRKAAISYRCSSYVLQGEVKSEQISSLPKQISRHLPKFRHYGGAGPIFIEGVHFPVACLTIDGNNPEYDHYIAMRSLQQFAKRQRDERQKVQTREQQQRDEEIARQVSNKLEEEKNARRLDGGAWELFHPDS</sequence>
<dbReference type="SUPFAM" id="SSF143744">
    <property type="entry name" value="GlcG-like"/>
    <property type="match status" value="1"/>
</dbReference>
<proteinExistence type="predicted"/>
<dbReference type="Gene3D" id="3.30.450.150">
    <property type="entry name" value="Haem-degrading domain"/>
    <property type="match status" value="1"/>
</dbReference>
<dbReference type="Proteomes" id="UP000019375">
    <property type="component" value="Unassembled WGS sequence"/>
</dbReference>
<keyword evidence="3" id="KW-1185">Reference proteome</keyword>
<gene>
    <name evidence="2" type="ORF">BN860_01662g</name>
</gene>
<evidence type="ECO:0000313" key="3">
    <source>
        <dbReference type="Proteomes" id="UP000019375"/>
    </source>
</evidence>